<proteinExistence type="predicted"/>
<gene>
    <name evidence="1" type="ORF">TM448A01175_0008</name>
</gene>
<name>A0A6H1ZLQ1_9ZZZZ</name>
<reference evidence="1" key="1">
    <citation type="submission" date="2020-03" db="EMBL/GenBank/DDBJ databases">
        <title>The deep terrestrial virosphere.</title>
        <authorList>
            <person name="Holmfeldt K."/>
            <person name="Nilsson E."/>
            <person name="Simone D."/>
            <person name="Lopez-Fernandez M."/>
            <person name="Wu X."/>
            <person name="de Brujin I."/>
            <person name="Lundin D."/>
            <person name="Andersson A."/>
            <person name="Bertilsson S."/>
            <person name="Dopson M."/>
        </authorList>
    </citation>
    <scope>NUCLEOTIDE SEQUENCE</scope>
    <source>
        <strain evidence="1">TM448A01175</strain>
    </source>
</reference>
<dbReference type="EMBL" id="MT144106">
    <property type="protein sequence ID" value="QJA48853.1"/>
    <property type="molecule type" value="Genomic_DNA"/>
</dbReference>
<dbReference type="Gene3D" id="1.10.10.60">
    <property type="entry name" value="Homeodomain-like"/>
    <property type="match status" value="1"/>
</dbReference>
<sequence length="71" mass="8537">MKMNKLMGRHNIILENRKDIIRQYKDYIPVKDIAREYGLSGSYIYKKLKLWGMRRNGIKYLLGKMLLEGLF</sequence>
<evidence type="ECO:0000313" key="1">
    <source>
        <dbReference type="EMBL" id="QJA48853.1"/>
    </source>
</evidence>
<organism evidence="1">
    <name type="scientific">viral metagenome</name>
    <dbReference type="NCBI Taxonomy" id="1070528"/>
    <lineage>
        <taxon>unclassified sequences</taxon>
        <taxon>metagenomes</taxon>
        <taxon>organismal metagenomes</taxon>
    </lineage>
</organism>
<dbReference type="AlphaFoldDB" id="A0A6H1ZLQ1"/>
<accession>A0A6H1ZLQ1</accession>
<protein>
    <submittedName>
        <fullName evidence="1">Uncharacterized protein</fullName>
    </submittedName>
</protein>